<name>A0A2W4YYG4_9SPHN</name>
<feature type="non-terminal residue" evidence="1">
    <location>
        <position position="1"/>
    </location>
</feature>
<dbReference type="Proteomes" id="UP000248614">
    <property type="component" value="Unassembled WGS sequence"/>
</dbReference>
<evidence type="ECO:0000313" key="2">
    <source>
        <dbReference type="Proteomes" id="UP000248614"/>
    </source>
</evidence>
<reference evidence="1 2" key="1">
    <citation type="submission" date="2017-08" db="EMBL/GenBank/DDBJ databases">
        <title>Infants hospitalized years apart are colonized by the same room-sourced microbial strains.</title>
        <authorList>
            <person name="Brooks B."/>
            <person name="Olm M.R."/>
            <person name="Firek B.A."/>
            <person name="Baker R."/>
            <person name="Thomas B.C."/>
            <person name="Morowitz M.J."/>
            <person name="Banfield J.F."/>
        </authorList>
    </citation>
    <scope>NUCLEOTIDE SEQUENCE [LARGE SCALE GENOMIC DNA]</scope>
    <source>
        <strain evidence="1">S2_018_000_R3_110</strain>
    </source>
</reference>
<protein>
    <recommendedName>
        <fullName evidence="3">RHS repeat protein</fullName>
    </recommendedName>
</protein>
<evidence type="ECO:0008006" key="3">
    <source>
        <dbReference type="Google" id="ProtNLM"/>
    </source>
</evidence>
<sequence>TRRFVQNPDGSGENVSYGITGQPYVTMRQVTDARGVVTLVERSRADGTLVSSEAVAADGAKTITTYGTAGNRLSEVIAGADGSRTTRTWDGSSGKLVQSIVQAAGETLTTTFTGGVVTQVLTVRADGSRDTVSYDTQGRKTTEVSVSAAKTWTTIQFDVATGNPTRSFIQNADGSGDNTSYGITGKSYVTLRQVTDTRGKVVEVFRTHADGTLDYHERNDPDGAREISNFDATGLKLNQLNVHADGTRVMMTFTPDTQTLAQKQTQTAAGDFIDATFVDGIMTAQKTVFADGRRVNEAVVSGTRQIDTFAADGKRISAVTVDSANTWTTLIYDAAGKPSRRYVERADHSGEVTVYGITGKSYVTETQVVDTAGKVVAVTRLHGDGSLDYTEANAADGSSVLTYYDATGRKTLHAAISANGDRFTTRFDAKSGGIVDTIAESATAKVQSVYKAGRVETRVTSDLTNGDRIVETFDAQGRMLTKATADAGGNWETLRYDATSGAVSRRFVEYADGSGQNFSYTGTGTSLITEWQKYDSAKQAVAGGQTRADGTRIAGFTVAADGTRTSEWFDAADRRQSQVTAATNGTKTSLYFDPGTQLLVKSVVQSPAGDTITASYRNGVVTDRTTQMANGAKMTESFSANGHDLSGVRALPGYQAFLFDNGSGKIAGTLADEVLLADGGGTTILTGGLGKDRFVIQRGASATITDFGAGHDLLDLSALTKGGQPTITLSEGNTVMRFGSGETVTLAGVDPGRLVASPQASGVYMLG</sequence>
<gene>
    <name evidence="1" type="ORF">DI632_12225</name>
</gene>
<dbReference type="Gene3D" id="2.150.10.10">
    <property type="entry name" value="Serralysin-like metalloprotease, C-terminal"/>
    <property type="match status" value="1"/>
</dbReference>
<dbReference type="InterPro" id="IPR011049">
    <property type="entry name" value="Serralysin-like_metalloprot_C"/>
</dbReference>
<accession>A0A2W4YYG4</accession>
<evidence type="ECO:0000313" key="1">
    <source>
        <dbReference type="EMBL" id="PZO75130.1"/>
    </source>
</evidence>
<dbReference type="AlphaFoldDB" id="A0A2W4YYG4"/>
<dbReference type="Gene3D" id="3.90.930.1">
    <property type="match status" value="4"/>
</dbReference>
<comment type="caution">
    <text evidence="1">The sequence shown here is derived from an EMBL/GenBank/DDBJ whole genome shotgun (WGS) entry which is preliminary data.</text>
</comment>
<proteinExistence type="predicted"/>
<organism evidence="1 2">
    <name type="scientific">Sphingomonas hengshuiensis</name>
    <dbReference type="NCBI Taxonomy" id="1609977"/>
    <lineage>
        <taxon>Bacteria</taxon>
        <taxon>Pseudomonadati</taxon>
        <taxon>Pseudomonadota</taxon>
        <taxon>Alphaproteobacteria</taxon>
        <taxon>Sphingomonadales</taxon>
        <taxon>Sphingomonadaceae</taxon>
        <taxon>Sphingomonas</taxon>
    </lineage>
</organism>
<dbReference type="EMBL" id="QFNF01000035">
    <property type="protein sequence ID" value="PZO75130.1"/>
    <property type="molecule type" value="Genomic_DNA"/>
</dbReference>